<keyword evidence="1" id="KW-0812">Transmembrane</keyword>
<keyword evidence="1" id="KW-0472">Membrane</keyword>
<keyword evidence="3" id="KW-1185">Reference proteome</keyword>
<keyword evidence="1" id="KW-1133">Transmembrane helix</keyword>
<name>A0ABN7WRG3_GIGMA</name>
<evidence type="ECO:0000313" key="3">
    <source>
        <dbReference type="Proteomes" id="UP000789901"/>
    </source>
</evidence>
<dbReference type="EMBL" id="CAJVQB010059368">
    <property type="protein sequence ID" value="CAG8838953.1"/>
    <property type="molecule type" value="Genomic_DNA"/>
</dbReference>
<feature type="transmembrane region" description="Helical" evidence="1">
    <location>
        <begin position="6"/>
        <end position="35"/>
    </location>
</feature>
<comment type="caution">
    <text evidence="2">The sequence shown here is derived from an EMBL/GenBank/DDBJ whole genome shotgun (WGS) entry which is preliminary data.</text>
</comment>
<organism evidence="2 3">
    <name type="scientific">Gigaspora margarita</name>
    <dbReference type="NCBI Taxonomy" id="4874"/>
    <lineage>
        <taxon>Eukaryota</taxon>
        <taxon>Fungi</taxon>
        <taxon>Fungi incertae sedis</taxon>
        <taxon>Mucoromycota</taxon>
        <taxon>Glomeromycotina</taxon>
        <taxon>Glomeromycetes</taxon>
        <taxon>Diversisporales</taxon>
        <taxon>Gigasporaceae</taxon>
        <taxon>Gigaspora</taxon>
    </lineage>
</organism>
<dbReference type="Proteomes" id="UP000789901">
    <property type="component" value="Unassembled WGS sequence"/>
</dbReference>
<sequence length="88" mass="9296">MAGIGIMVGMSIIVGIGIMADMGIMVIMDIIAAALQALKKSVSPNIYATAQRFSVAKTTLRCAIKNNRPPKCSGPPTILSEHKEVQLV</sequence>
<evidence type="ECO:0000256" key="1">
    <source>
        <dbReference type="SAM" id="Phobius"/>
    </source>
</evidence>
<reference evidence="2 3" key="1">
    <citation type="submission" date="2021-06" db="EMBL/GenBank/DDBJ databases">
        <authorList>
            <person name="Kallberg Y."/>
            <person name="Tangrot J."/>
            <person name="Rosling A."/>
        </authorList>
    </citation>
    <scope>NUCLEOTIDE SEQUENCE [LARGE SCALE GENOMIC DNA]</scope>
    <source>
        <strain evidence="2 3">120-4 pot B 10/14</strain>
    </source>
</reference>
<proteinExistence type="predicted"/>
<evidence type="ECO:0000313" key="2">
    <source>
        <dbReference type="EMBL" id="CAG8838953.1"/>
    </source>
</evidence>
<protein>
    <submittedName>
        <fullName evidence="2">44914_t:CDS:1</fullName>
    </submittedName>
</protein>
<accession>A0ABN7WRG3</accession>
<gene>
    <name evidence="2" type="ORF">GMARGA_LOCUS34229</name>
</gene>
<feature type="non-terminal residue" evidence="2">
    <location>
        <position position="88"/>
    </location>
</feature>